<proteinExistence type="inferred from homology"/>
<dbReference type="AlphaFoldDB" id="A0A4P8ELU1"/>
<name>A0A4P8ELU1_9RHOB</name>
<evidence type="ECO:0000259" key="13">
    <source>
        <dbReference type="Pfam" id="PF00593"/>
    </source>
</evidence>
<keyword evidence="2 10" id="KW-0813">Transport</keyword>
<evidence type="ECO:0000256" key="9">
    <source>
        <dbReference type="ARBA" id="ARBA00023237"/>
    </source>
</evidence>
<dbReference type="PROSITE" id="PS52016">
    <property type="entry name" value="TONB_DEPENDENT_REC_3"/>
    <property type="match status" value="1"/>
</dbReference>
<keyword evidence="15" id="KW-0614">Plasmid</keyword>
<evidence type="ECO:0000256" key="11">
    <source>
        <dbReference type="RuleBase" id="RU003357"/>
    </source>
</evidence>
<dbReference type="Gene3D" id="2.40.170.20">
    <property type="entry name" value="TonB-dependent receptor, beta-barrel domain"/>
    <property type="match status" value="1"/>
</dbReference>
<keyword evidence="6 11" id="KW-0798">TonB box</keyword>
<reference evidence="15 16" key="1">
    <citation type="submission" date="2019-05" db="EMBL/GenBank/DDBJ databases">
        <title>Pseudorhodobacter turbinis sp. nov., isolated from the gut of the Korean turban shell.</title>
        <authorList>
            <person name="Jeong Y.-S."/>
            <person name="Kang W.-R."/>
            <person name="Bae J.-W."/>
        </authorList>
    </citation>
    <scope>NUCLEOTIDE SEQUENCE [LARGE SCALE GENOMIC DNA]</scope>
    <source>
        <strain evidence="15 16">S12M18</strain>
        <plasmid evidence="15 16">unnamed1</plasmid>
    </source>
</reference>
<keyword evidence="8 15" id="KW-0675">Receptor</keyword>
<dbReference type="Gene3D" id="2.170.130.10">
    <property type="entry name" value="TonB-dependent receptor, plug domain"/>
    <property type="match status" value="1"/>
</dbReference>
<dbReference type="OrthoDB" id="9760333at2"/>
<evidence type="ECO:0000256" key="8">
    <source>
        <dbReference type="ARBA" id="ARBA00023170"/>
    </source>
</evidence>
<evidence type="ECO:0000256" key="10">
    <source>
        <dbReference type="PROSITE-ProRule" id="PRU01360"/>
    </source>
</evidence>
<dbReference type="GO" id="GO:0044718">
    <property type="term" value="P:siderophore transmembrane transport"/>
    <property type="evidence" value="ECO:0007669"/>
    <property type="project" value="TreeGrafter"/>
</dbReference>
<dbReference type="EMBL" id="CP039965">
    <property type="protein sequence ID" value="QCO58056.1"/>
    <property type="molecule type" value="Genomic_DNA"/>
</dbReference>
<dbReference type="CDD" id="cd01347">
    <property type="entry name" value="ligand_gated_channel"/>
    <property type="match status" value="1"/>
</dbReference>
<dbReference type="Proteomes" id="UP000298631">
    <property type="component" value="Plasmid unnamed1"/>
</dbReference>
<comment type="similarity">
    <text evidence="10 11">Belongs to the TonB-dependent receptor family.</text>
</comment>
<dbReference type="PANTHER" id="PTHR30069:SF29">
    <property type="entry name" value="HEMOGLOBIN AND HEMOGLOBIN-HAPTOGLOBIN-BINDING PROTEIN 1-RELATED"/>
    <property type="match status" value="1"/>
</dbReference>
<protein>
    <submittedName>
        <fullName evidence="15">TonB-dependent receptor</fullName>
    </submittedName>
</protein>
<keyword evidence="7 10" id="KW-0472">Membrane</keyword>
<keyword evidence="9 10" id="KW-0998">Cell outer membrane</keyword>
<dbReference type="InterPro" id="IPR037066">
    <property type="entry name" value="Plug_dom_sf"/>
</dbReference>
<dbReference type="GO" id="GO:0015344">
    <property type="term" value="F:siderophore uptake transmembrane transporter activity"/>
    <property type="evidence" value="ECO:0007669"/>
    <property type="project" value="TreeGrafter"/>
</dbReference>
<dbReference type="InterPro" id="IPR012910">
    <property type="entry name" value="Plug_dom"/>
</dbReference>
<keyword evidence="5 12" id="KW-0732">Signal</keyword>
<dbReference type="InterPro" id="IPR036942">
    <property type="entry name" value="Beta-barrel_TonB_sf"/>
</dbReference>
<evidence type="ECO:0000256" key="3">
    <source>
        <dbReference type="ARBA" id="ARBA00022452"/>
    </source>
</evidence>
<accession>A0A4P8ELU1</accession>
<keyword evidence="16" id="KW-1185">Reference proteome</keyword>
<keyword evidence="4 10" id="KW-0812">Transmembrane</keyword>
<feature type="domain" description="TonB-dependent receptor plug" evidence="14">
    <location>
        <begin position="46"/>
        <end position="143"/>
    </location>
</feature>
<evidence type="ECO:0000313" key="16">
    <source>
        <dbReference type="Proteomes" id="UP000298631"/>
    </source>
</evidence>
<dbReference type="Pfam" id="PF07715">
    <property type="entry name" value="Plug"/>
    <property type="match status" value="1"/>
</dbReference>
<evidence type="ECO:0000313" key="15">
    <source>
        <dbReference type="EMBL" id="QCO58056.1"/>
    </source>
</evidence>
<dbReference type="GO" id="GO:0009279">
    <property type="term" value="C:cell outer membrane"/>
    <property type="evidence" value="ECO:0007669"/>
    <property type="project" value="UniProtKB-SubCell"/>
</dbReference>
<geneLocation type="plasmid" evidence="15 16">
    <name>unnamed1</name>
</geneLocation>
<gene>
    <name evidence="15" type="ORF">EOK75_18300</name>
</gene>
<dbReference type="InterPro" id="IPR000531">
    <property type="entry name" value="Beta-barrel_TonB"/>
</dbReference>
<dbReference type="SUPFAM" id="SSF56935">
    <property type="entry name" value="Porins"/>
    <property type="match status" value="1"/>
</dbReference>
<evidence type="ECO:0000256" key="2">
    <source>
        <dbReference type="ARBA" id="ARBA00022448"/>
    </source>
</evidence>
<evidence type="ECO:0000256" key="12">
    <source>
        <dbReference type="SAM" id="SignalP"/>
    </source>
</evidence>
<evidence type="ECO:0000256" key="5">
    <source>
        <dbReference type="ARBA" id="ARBA00022729"/>
    </source>
</evidence>
<evidence type="ECO:0000256" key="6">
    <source>
        <dbReference type="ARBA" id="ARBA00023077"/>
    </source>
</evidence>
<organism evidence="15 16">
    <name type="scientific">Pseudorhodobacter turbinis</name>
    <dbReference type="NCBI Taxonomy" id="2500533"/>
    <lineage>
        <taxon>Bacteria</taxon>
        <taxon>Pseudomonadati</taxon>
        <taxon>Pseudomonadota</taxon>
        <taxon>Alphaproteobacteria</taxon>
        <taxon>Rhodobacterales</taxon>
        <taxon>Paracoccaceae</taxon>
        <taxon>Pseudorhodobacter</taxon>
    </lineage>
</organism>
<sequence length="618" mass="66131">MRAGLLATAAATFSITPTFAQEVFDLDEIIISGGLSPIGAAQYGHAASVVTAQDIEDRGITTVRDALRSLPGVSVNGSSASLTGLRIRGGEANHTLVLIDGILASGADGGYSLSGLETANIERIEVLRGPQSAFYGASASTGVVNIITRKAEMGQTASASLEVGAGTTASVFLGHRTERGAISLAISSSDDRGYDVSGDGGEKDSVRRDTAILSGDIMATEDLKLGFTIRRSKEDYDYDDTSWTPTDAASYIVDNPSNYSTRDETTASLFAEYSMLDGRLEQRFALETTRFDQSYNGGAPSKNTANAAKYRLSYGIDGTVKDANQLLNLLLEKEEKSSSSNPDYNPKATSVALEYRGSFDNGLNVQLGARHDQNSQYKDTTTWNVGLSYLLPQSGVRLHASAGTGVVDPSYFQLFASSFGYSGNPDLTPERNRSFDLGATFPIFADRGSIDVTYFNETLTDKITDISTGPGTFGFINQGGKAKRQGIEVTGNMQATDVLALRLGYTYIDAKNPDGATETRRPRNELTLGATYETFGGRGAVSADLRHVSGNYDLQGWGARSVEKLPDFTTLDVAAHYDLSDRVTLTGRVSNLFDKDTSDSWGYANRGRAVYVGLNAKF</sequence>
<evidence type="ECO:0000259" key="14">
    <source>
        <dbReference type="Pfam" id="PF07715"/>
    </source>
</evidence>
<dbReference type="Pfam" id="PF00593">
    <property type="entry name" value="TonB_dep_Rec_b-barrel"/>
    <property type="match status" value="1"/>
</dbReference>
<dbReference type="InterPro" id="IPR039426">
    <property type="entry name" value="TonB-dep_rcpt-like"/>
</dbReference>
<feature type="signal peptide" evidence="12">
    <location>
        <begin position="1"/>
        <end position="20"/>
    </location>
</feature>
<feature type="domain" description="TonB-dependent receptor-like beta-barrel" evidence="13">
    <location>
        <begin position="201"/>
        <end position="592"/>
    </location>
</feature>
<keyword evidence="3 10" id="KW-1134">Transmembrane beta strand</keyword>
<dbReference type="KEGG" id="pseb:EOK75_18300"/>
<evidence type="ECO:0000256" key="7">
    <source>
        <dbReference type="ARBA" id="ARBA00023136"/>
    </source>
</evidence>
<feature type="chain" id="PRO_5020297566" evidence="12">
    <location>
        <begin position="21"/>
        <end position="618"/>
    </location>
</feature>
<evidence type="ECO:0000256" key="1">
    <source>
        <dbReference type="ARBA" id="ARBA00004571"/>
    </source>
</evidence>
<evidence type="ECO:0000256" key="4">
    <source>
        <dbReference type="ARBA" id="ARBA00022692"/>
    </source>
</evidence>
<comment type="subcellular location">
    <subcellularLocation>
        <location evidence="1 10">Cell outer membrane</location>
        <topology evidence="1 10">Multi-pass membrane protein</topology>
    </subcellularLocation>
</comment>
<dbReference type="PANTHER" id="PTHR30069">
    <property type="entry name" value="TONB-DEPENDENT OUTER MEMBRANE RECEPTOR"/>
    <property type="match status" value="1"/>
</dbReference>